<dbReference type="GO" id="GO:0008320">
    <property type="term" value="F:protein transmembrane transporter activity"/>
    <property type="evidence" value="ECO:0007669"/>
    <property type="project" value="UniProtKB-UniRule"/>
</dbReference>
<dbReference type="GO" id="GO:0043953">
    <property type="term" value="P:protein transport by the Tat complex"/>
    <property type="evidence" value="ECO:0007669"/>
    <property type="project" value="UniProtKB-UniRule"/>
</dbReference>
<evidence type="ECO:0000256" key="9">
    <source>
        <dbReference type="HAMAP-Rule" id="MF_00236"/>
    </source>
</evidence>
<dbReference type="AlphaFoldDB" id="E8V615"/>
<dbReference type="InterPro" id="IPR003369">
    <property type="entry name" value="TatA/B/E"/>
</dbReference>
<sequence>MGELFQPTHLLVIGVVLLVLFGGRKLPELGKGLGEGLRGFKDGMKGISDDPKDAAHIVTPKPDEQPK</sequence>
<protein>
    <recommendedName>
        <fullName evidence="9">Sec-independent protein translocase protein TatA</fullName>
    </recommendedName>
</protein>
<dbReference type="PANTHER" id="PTHR42982">
    <property type="entry name" value="SEC-INDEPENDENT PROTEIN TRANSLOCASE PROTEIN TATA"/>
    <property type="match status" value="1"/>
</dbReference>
<reference evidence="11 12" key="1">
    <citation type="journal article" date="2012" name="Stand. Genomic Sci.">
        <title>Complete genome sequence of Terriglobus saanensis type strain SP1PR4(T), an Acidobacteria from tundra soil.</title>
        <authorList>
            <person name="Rawat S.R."/>
            <person name="Mannisto M.K."/>
            <person name="Starovoytov V."/>
            <person name="Goodwin L."/>
            <person name="Nolan M."/>
            <person name="Hauser L."/>
            <person name="Land M."/>
            <person name="Davenport K.W."/>
            <person name="Woyke T."/>
            <person name="Haggblom M.M."/>
        </authorList>
    </citation>
    <scope>NUCLEOTIDE SEQUENCE</scope>
    <source>
        <strain evidence="12">ATCC BAA-1853 / DSM 23119 / SP1PR4</strain>
    </source>
</reference>
<gene>
    <name evidence="9" type="primary">tatA</name>
    <name evidence="11" type="ordered locus">AciPR4_3074</name>
</gene>
<dbReference type="HAMAP" id="MF_00236">
    <property type="entry name" value="TatA_E"/>
    <property type="match status" value="1"/>
</dbReference>
<dbReference type="Pfam" id="PF02416">
    <property type="entry name" value="TatA_B_E"/>
    <property type="match status" value="1"/>
</dbReference>
<keyword evidence="2 9" id="KW-0813">Transport</keyword>
<name>E8V615_TERSS</name>
<evidence type="ECO:0000313" key="11">
    <source>
        <dbReference type="EMBL" id="ADV83833.1"/>
    </source>
</evidence>
<dbReference type="Proteomes" id="UP000006844">
    <property type="component" value="Chromosome"/>
</dbReference>
<dbReference type="NCBIfam" id="TIGR01411">
    <property type="entry name" value="tatAE"/>
    <property type="match status" value="1"/>
</dbReference>
<evidence type="ECO:0000256" key="8">
    <source>
        <dbReference type="ARBA" id="ARBA00023136"/>
    </source>
</evidence>
<keyword evidence="8 9" id="KW-0472">Membrane</keyword>
<accession>E8V615</accession>
<feature type="region of interest" description="Disordered" evidence="10">
    <location>
        <begin position="45"/>
        <end position="67"/>
    </location>
</feature>
<comment type="subunit">
    <text evidence="9">Forms a complex with TatC.</text>
</comment>
<evidence type="ECO:0000256" key="2">
    <source>
        <dbReference type="ARBA" id="ARBA00022448"/>
    </source>
</evidence>
<comment type="function">
    <text evidence="9">Part of the twin-arginine translocation (Tat) system that transports large folded proteins containing a characteristic twin-arginine motif in their signal peptide across membranes. TatA could form the protein-conducting channel of the Tat system.</text>
</comment>
<dbReference type="EMBL" id="CP002467">
    <property type="protein sequence ID" value="ADV83833.1"/>
    <property type="molecule type" value="Genomic_DNA"/>
</dbReference>
<organism evidence="11 12">
    <name type="scientific">Terriglobus saanensis (strain ATCC BAA-1853 / DSM 23119 / SP1PR4)</name>
    <dbReference type="NCBI Taxonomy" id="401053"/>
    <lineage>
        <taxon>Bacteria</taxon>
        <taxon>Pseudomonadati</taxon>
        <taxon>Acidobacteriota</taxon>
        <taxon>Terriglobia</taxon>
        <taxon>Terriglobales</taxon>
        <taxon>Acidobacteriaceae</taxon>
        <taxon>Terriglobus</taxon>
    </lineage>
</organism>
<proteinExistence type="inferred from homology"/>
<comment type="subcellular location">
    <subcellularLocation>
        <location evidence="9">Cell inner membrane</location>
        <topology evidence="9">Single-pass membrane protein</topology>
    </subcellularLocation>
    <subcellularLocation>
        <location evidence="1">Cell membrane</location>
        <topology evidence="1">Single-pass membrane protein</topology>
    </subcellularLocation>
</comment>
<evidence type="ECO:0000256" key="7">
    <source>
        <dbReference type="ARBA" id="ARBA00023010"/>
    </source>
</evidence>
<dbReference type="STRING" id="401053.AciPR4_3074"/>
<dbReference type="eggNOG" id="COG1826">
    <property type="taxonomic scope" value="Bacteria"/>
</dbReference>
<dbReference type="PANTHER" id="PTHR42982:SF1">
    <property type="entry name" value="SEC-INDEPENDENT PROTEIN TRANSLOCASE PROTEIN TATA"/>
    <property type="match status" value="1"/>
</dbReference>
<keyword evidence="12" id="KW-1185">Reference proteome</keyword>
<evidence type="ECO:0000256" key="3">
    <source>
        <dbReference type="ARBA" id="ARBA00022475"/>
    </source>
</evidence>
<dbReference type="Gene3D" id="1.20.5.3310">
    <property type="match status" value="1"/>
</dbReference>
<feature type="transmembrane region" description="Helical" evidence="9">
    <location>
        <begin position="6"/>
        <end position="23"/>
    </location>
</feature>
<keyword evidence="7 9" id="KW-0811">Translocation</keyword>
<keyword evidence="9" id="KW-0997">Cell inner membrane</keyword>
<evidence type="ECO:0000256" key="10">
    <source>
        <dbReference type="SAM" id="MobiDB-lite"/>
    </source>
</evidence>
<dbReference type="GO" id="GO:0033281">
    <property type="term" value="C:TAT protein transport complex"/>
    <property type="evidence" value="ECO:0007669"/>
    <property type="project" value="UniProtKB-UniRule"/>
</dbReference>
<evidence type="ECO:0000256" key="6">
    <source>
        <dbReference type="ARBA" id="ARBA00022989"/>
    </source>
</evidence>
<keyword evidence="4 9" id="KW-0812">Transmembrane</keyword>
<keyword evidence="6 9" id="KW-1133">Transmembrane helix</keyword>
<dbReference type="HOGENOM" id="CLU_086034_5_4_0"/>
<dbReference type="RefSeq" id="WP_013569564.1">
    <property type="nucleotide sequence ID" value="NC_014963.1"/>
</dbReference>
<dbReference type="KEGG" id="tsa:AciPR4_3074"/>
<evidence type="ECO:0000256" key="5">
    <source>
        <dbReference type="ARBA" id="ARBA00022927"/>
    </source>
</evidence>
<evidence type="ECO:0000256" key="1">
    <source>
        <dbReference type="ARBA" id="ARBA00004162"/>
    </source>
</evidence>
<keyword evidence="3 9" id="KW-1003">Cell membrane</keyword>
<dbReference type="InterPro" id="IPR006312">
    <property type="entry name" value="TatA/E"/>
</dbReference>
<evidence type="ECO:0000256" key="4">
    <source>
        <dbReference type="ARBA" id="ARBA00022692"/>
    </source>
</evidence>
<comment type="similarity">
    <text evidence="9">Belongs to the TatA/E family.</text>
</comment>
<evidence type="ECO:0000313" key="12">
    <source>
        <dbReference type="Proteomes" id="UP000006844"/>
    </source>
</evidence>
<keyword evidence="5 9" id="KW-0653">Protein transport</keyword>